<dbReference type="Pfam" id="PF13242">
    <property type="entry name" value="Hydrolase_like"/>
    <property type="match status" value="1"/>
</dbReference>
<dbReference type="SFLD" id="SFLDS00003">
    <property type="entry name" value="Haloacid_Dehalogenase"/>
    <property type="match status" value="1"/>
</dbReference>
<accession>A0ABT9MM73</accession>
<dbReference type="PANTHER" id="PTHR43316">
    <property type="entry name" value="HYDROLASE, HALOACID DELAHOGENASE-RELATED"/>
    <property type="match status" value="1"/>
</dbReference>
<evidence type="ECO:0000313" key="3">
    <source>
        <dbReference type="Proteomes" id="UP001240984"/>
    </source>
</evidence>
<organism evidence="2 3">
    <name type="scientific">Catenuloplanes nepalensis</name>
    <dbReference type="NCBI Taxonomy" id="587533"/>
    <lineage>
        <taxon>Bacteria</taxon>
        <taxon>Bacillati</taxon>
        <taxon>Actinomycetota</taxon>
        <taxon>Actinomycetes</taxon>
        <taxon>Micromonosporales</taxon>
        <taxon>Micromonosporaceae</taxon>
        <taxon>Catenuloplanes</taxon>
    </lineage>
</organism>
<dbReference type="InterPro" id="IPR036412">
    <property type="entry name" value="HAD-like_sf"/>
</dbReference>
<dbReference type="PANTHER" id="PTHR43316:SF3">
    <property type="entry name" value="HALOACID DEHALOGENASE, TYPE II (AFU_ORTHOLOGUE AFUA_2G07750)-RELATED"/>
    <property type="match status" value="1"/>
</dbReference>
<name>A0ABT9MM73_9ACTN</name>
<comment type="caution">
    <text evidence="2">The sequence shown here is derived from an EMBL/GenBank/DDBJ whole genome shotgun (WGS) entry which is preliminary data.</text>
</comment>
<dbReference type="EMBL" id="JAUSRA010000001">
    <property type="protein sequence ID" value="MDP9792525.1"/>
    <property type="molecule type" value="Genomic_DNA"/>
</dbReference>
<dbReference type="SUPFAM" id="SSF56784">
    <property type="entry name" value="HAD-like"/>
    <property type="match status" value="1"/>
</dbReference>
<dbReference type="Proteomes" id="UP001240984">
    <property type="component" value="Unassembled WGS sequence"/>
</dbReference>
<protein>
    <submittedName>
        <fullName evidence="2">FMN phosphatase YigB (HAD superfamily)</fullName>
    </submittedName>
</protein>
<dbReference type="SFLD" id="SFLDG01129">
    <property type="entry name" value="C1.5:_HAD__Beta-PGM__Phosphata"/>
    <property type="match status" value="1"/>
</dbReference>
<dbReference type="Gene3D" id="3.40.50.1000">
    <property type="entry name" value="HAD superfamily/HAD-like"/>
    <property type="match status" value="1"/>
</dbReference>
<sequence>MITAVVFDIGETLLDDTREWAAWADWLGVPRHTFSAVVGAVVASGRDNRESFAYFRDDFDLERERAARIAAGAGQVIEESDLYADVRPALSVLRRARVWVGIAGNQTAAVGDRLRTLDLPADAIATSADWGVGKPDPGFFDRVASMSPAGRSGLLYVGDHRDHDLVAGHRAGVRTALVRRGPWGHLWHDDPAVRATAAFVVDGLADLADAVLATRANAQAHPDVSYSPASTGTE</sequence>
<keyword evidence="3" id="KW-1185">Reference proteome</keyword>
<dbReference type="InterPro" id="IPR051540">
    <property type="entry name" value="S-2-haloacid_dehalogenase"/>
</dbReference>
<dbReference type="RefSeq" id="WP_306827401.1">
    <property type="nucleotide sequence ID" value="NZ_JAUSRA010000001.1"/>
</dbReference>
<evidence type="ECO:0000256" key="1">
    <source>
        <dbReference type="ARBA" id="ARBA00022801"/>
    </source>
</evidence>
<dbReference type="InterPro" id="IPR023214">
    <property type="entry name" value="HAD_sf"/>
</dbReference>
<gene>
    <name evidence="2" type="ORF">J2S43_001037</name>
</gene>
<proteinExistence type="predicted"/>
<keyword evidence="1" id="KW-0378">Hydrolase</keyword>
<evidence type="ECO:0000313" key="2">
    <source>
        <dbReference type="EMBL" id="MDP9792525.1"/>
    </source>
</evidence>
<reference evidence="2 3" key="1">
    <citation type="submission" date="2023-07" db="EMBL/GenBank/DDBJ databases">
        <title>Sequencing the genomes of 1000 actinobacteria strains.</title>
        <authorList>
            <person name="Klenk H.-P."/>
        </authorList>
    </citation>
    <scope>NUCLEOTIDE SEQUENCE [LARGE SCALE GENOMIC DNA]</scope>
    <source>
        <strain evidence="2 3">DSM 44710</strain>
    </source>
</reference>